<dbReference type="Proteomes" id="UP000254777">
    <property type="component" value="Unassembled WGS sequence"/>
</dbReference>
<accession>A0A379DB70</accession>
<evidence type="ECO:0000313" key="1">
    <source>
        <dbReference type="EMBL" id="SUB74822.1"/>
    </source>
</evidence>
<organism evidence="1 2">
    <name type="scientific">Peptoniphilus indolicus</name>
    <dbReference type="NCBI Taxonomy" id="33030"/>
    <lineage>
        <taxon>Bacteria</taxon>
        <taxon>Bacillati</taxon>
        <taxon>Bacillota</taxon>
        <taxon>Tissierellia</taxon>
        <taxon>Tissierellales</taxon>
        <taxon>Peptoniphilaceae</taxon>
        <taxon>Peptoniphilus</taxon>
    </lineage>
</organism>
<proteinExistence type="predicted"/>
<dbReference type="EMBL" id="UGTH01000001">
    <property type="protein sequence ID" value="SUB74822.1"/>
    <property type="molecule type" value="Genomic_DNA"/>
</dbReference>
<dbReference type="AlphaFoldDB" id="A0A379DB70"/>
<dbReference type="RefSeq" id="WP_004819220.1">
    <property type="nucleotide sequence ID" value="NZ_UGTH01000001.1"/>
</dbReference>
<reference evidence="1 2" key="1">
    <citation type="submission" date="2018-06" db="EMBL/GenBank/DDBJ databases">
        <authorList>
            <consortium name="Pathogen Informatics"/>
            <person name="Doyle S."/>
        </authorList>
    </citation>
    <scope>NUCLEOTIDE SEQUENCE [LARGE SCALE GENOMIC DNA]</scope>
    <source>
        <strain evidence="1 2">NCTC11088</strain>
    </source>
</reference>
<evidence type="ECO:0000313" key="2">
    <source>
        <dbReference type="Proteomes" id="UP000254777"/>
    </source>
</evidence>
<name>A0A379DB70_9FIRM</name>
<protein>
    <recommendedName>
        <fullName evidence="3">Virus attachment protein p12 family</fullName>
    </recommendedName>
</protein>
<evidence type="ECO:0008006" key="3">
    <source>
        <dbReference type="Google" id="ProtNLM"/>
    </source>
</evidence>
<sequence>MNVTVSTVVVLVLLCVALGFAIKRVFSKKSTCDCGSCNSNCCGNPHGEHKDIY</sequence>
<gene>
    <name evidence="1" type="ORF">NCTC11088_00580</name>
</gene>